<dbReference type="CDD" id="cd01948">
    <property type="entry name" value="EAL"/>
    <property type="match status" value="1"/>
</dbReference>
<dbReference type="PANTHER" id="PTHR33121:SF76">
    <property type="entry name" value="SIGNALING PROTEIN"/>
    <property type="match status" value="1"/>
</dbReference>
<feature type="domain" description="EAL" evidence="1">
    <location>
        <begin position="1"/>
        <end position="251"/>
    </location>
</feature>
<dbReference type="Gene3D" id="3.20.20.450">
    <property type="entry name" value="EAL domain"/>
    <property type="match status" value="1"/>
</dbReference>
<gene>
    <name evidence="2" type="ORF">V4F39_24100</name>
</gene>
<dbReference type="Pfam" id="PF00563">
    <property type="entry name" value="EAL"/>
    <property type="match status" value="1"/>
</dbReference>
<comment type="caution">
    <text evidence="2">The sequence shown here is derived from an EMBL/GenBank/DDBJ whole genome shotgun (WGS) entry which is preliminary data.</text>
</comment>
<dbReference type="InterPro" id="IPR001633">
    <property type="entry name" value="EAL_dom"/>
</dbReference>
<dbReference type="Proteomes" id="UP001336250">
    <property type="component" value="Unassembled WGS sequence"/>
</dbReference>
<dbReference type="SMART" id="SM00052">
    <property type="entry name" value="EAL"/>
    <property type="match status" value="1"/>
</dbReference>
<dbReference type="EMBL" id="JAZIBG010000053">
    <property type="protein sequence ID" value="MEF7617017.1"/>
    <property type="molecule type" value="Genomic_DNA"/>
</dbReference>
<dbReference type="InterPro" id="IPR035919">
    <property type="entry name" value="EAL_sf"/>
</dbReference>
<dbReference type="SUPFAM" id="SSF141868">
    <property type="entry name" value="EAL domain-like"/>
    <property type="match status" value="1"/>
</dbReference>
<evidence type="ECO:0000313" key="3">
    <source>
        <dbReference type="Proteomes" id="UP001336250"/>
    </source>
</evidence>
<protein>
    <submittedName>
        <fullName evidence="2">EAL domain-containing protein</fullName>
    </submittedName>
</protein>
<dbReference type="RefSeq" id="WP_332292671.1">
    <property type="nucleotide sequence ID" value="NZ_JAZIBG010000053.1"/>
</dbReference>
<dbReference type="Gene3D" id="3.30.450.20">
    <property type="entry name" value="PAS domain"/>
    <property type="match status" value="1"/>
</dbReference>
<proteinExistence type="predicted"/>
<keyword evidence="3" id="KW-1185">Reference proteome</keyword>
<name>A0AAW9QJK8_9BURK</name>
<reference evidence="2 3" key="1">
    <citation type="submission" date="2024-02" db="EMBL/GenBank/DDBJ databases">
        <title>Genome sequence of Aquincola sp. MAHUQ-54.</title>
        <authorList>
            <person name="Huq M.A."/>
        </authorList>
    </citation>
    <scope>NUCLEOTIDE SEQUENCE [LARGE SCALE GENOMIC DNA]</scope>
    <source>
        <strain evidence="2 3">MAHUQ-54</strain>
    </source>
</reference>
<accession>A0AAW9QJK8</accession>
<dbReference type="InterPro" id="IPR050706">
    <property type="entry name" value="Cyclic-di-GMP_PDE-like"/>
</dbReference>
<dbReference type="PANTHER" id="PTHR33121">
    <property type="entry name" value="CYCLIC DI-GMP PHOSPHODIESTERASE PDEF"/>
    <property type="match status" value="1"/>
</dbReference>
<dbReference type="PROSITE" id="PS50883">
    <property type="entry name" value="EAL"/>
    <property type="match status" value="1"/>
</dbReference>
<evidence type="ECO:0000259" key="1">
    <source>
        <dbReference type="PROSITE" id="PS50883"/>
    </source>
</evidence>
<dbReference type="SUPFAM" id="SSF103190">
    <property type="entry name" value="Sensory domain-like"/>
    <property type="match status" value="1"/>
</dbReference>
<sequence>MQYESVVGGGVYTLSSAFQPIFSLAHRRLVGHEALLRATDAGGAAVAPRELFRRCRSAAESRVIDEDARRLHVATFAARPRPAEWLFVNVDASAFVAGDGEAAGDALLDAVTSAGVPPQQVVLELLEDAIPDRVDVLRAVRRLKARGFLIALDDFGAGHSNLDRVFALEPTFVKLDRSVVKRAARSETVRRVTTQVVSLLHECGALVVMEGIERADEAAIALDSDADFVQGYHFARPGPLAPPGQAWPVIDAVWALCEERWSGQRADYDDRLRPYVEAIGAAGAALAAGAPAEAACAAFLALAEADVCYLLHSDGRQCGANLSWRPRAVGDAQADPFAPLRDSSQARWSRRPYFRRAAESPGQVQVTRPYMTVQSLRMCVTLSVSYERGGERMIVCGDVEWMPAAVRPDFVATTGYASL</sequence>
<dbReference type="GO" id="GO:0071111">
    <property type="term" value="F:cyclic-guanylate-specific phosphodiesterase activity"/>
    <property type="evidence" value="ECO:0007669"/>
    <property type="project" value="InterPro"/>
</dbReference>
<dbReference type="InterPro" id="IPR029151">
    <property type="entry name" value="Sensor-like_sf"/>
</dbReference>
<dbReference type="AlphaFoldDB" id="A0AAW9QJK8"/>
<organism evidence="2 3">
    <name type="scientific">Aquincola agrisoli</name>
    <dbReference type="NCBI Taxonomy" id="3119538"/>
    <lineage>
        <taxon>Bacteria</taxon>
        <taxon>Pseudomonadati</taxon>
        <taxon>Pseudomonadota</taxon>
        <taxon>Betaproteobacteria</taxon>
        <taxon>Burkholderiales</taxon>
        <taxon>Sphaerotilaceae</taxon>
        <taxon>Aquincola</taxon>
    </lineage>
</organism>
<evidence type="ECO:0000313" key="2">
    <source>
        <dbReference type="EMBL" id="MEF7617017.1"/>
    </source>
</evidence>